<evidence type="ECO:0000256" key="1">
    <source>
        <dbReference type="ARBA" id="ARBA00022670"/>
    </source>
</evidence>
<evidence type="ECO:0000256" key="4">
    <source>
        <dbReference type="ARBA" id="ARBA00023125"/>
    </source>
</evidence>
<dbReference type="Gene3D" id="1.10.260.40">
    <property type="entry name" value="lambda repressor-like DNA-binding domains"/>
    <property type="match status" value="1"/>
</dbReference>
<evidence type="ECO:0000256" key="3">
    <source>
        <dbReference type="ARBA" id="ARBA00023015"/>
    </source>
</evidence>
<keyword evidence="2" id="KW-0378">Hydrolase</keyword>
<dbReference type="PANTHER" id="PTHR40661:SF1">
    <property type="entry name" value="HTH CRO_C1-TYPE DOMAIN-CONTAINING PROTEIN"/>
    <property type="match status" value="1"/>
</dbReference>
<keyword evidence="4" id="KW-0238">DNA-binding</keyword>
<evidence type="ECO:0000313" key="7">
    <source>
        <dbReference type="EMBL" id="MEX6689245.1"/>
    </source>
</evidence>
<evidence type="ECO:0000256" key="2">
    <source>
        <dbReference type="ARBA" id="ARBA00022801"/>
    </source>
</evidence>
<dbReference type="InterPro" id="IPR001387">
    <property type="entry name" value="Cro/C1-type_HTH"/>
</dbReference>
<keyword evidence="3" id="KW-0805">Transcription regulation</keyword>
<gene>
    <name evidence="7" type="ORF">QTN47_17175</name>
</gene>
<accession>A0ABV3ZIA9</accession>
<dbReference type="Gene3D" id="2.10.109.10">
    <property type="entry name" value="Umud Fragment, subunit A"/>
    <property type="match status" value="1"/>
</dbReference>
<proteinExistence type="predicted"/>
<dbReference type="InterPro" id="IPR039418">
    <property type="entry name" value="LexA-like"/>
</dbReference>
<dbReference type="InterPro" id="IPR010982">
    <property type="entry name" value="Lambda_DNA-bd_dom_sf"/>
</dbReference>
<dbReference type="Pfam" id="PF00717">
    <property type="entry name" value="Peptidase_S24"/>
    <property type="match status" value="1"/>
</dbReference>
<sequence>MMKKSENISETELQILINIKIARQLAGLTQEEIAVKLGIKRSTYAEYERRIVPDFDTLTKISEITGTSFETIIGRNLTAEEKSIRKPKIETDPEQEGIIFVPISAQAGYSKHYLNPVFVKSLQKIYIPGMPYRGERYRIFEVDGDSMEPTLKQGYHVFCEFVEHESYDHIANFYVYVVVTEDRIMLKRLFKKSATEFAVISDNEEFYPQFVLHIGDVKELWQVKRKMDWEMAPPKKFEVTV</sequence>
<dbReference type="CDD" id="cd00093">
    <property type="entry name" value="HTH_XRE"/>
    <property type="match status" value="1"/>
</dbReference>
<protein>
    <submittedName>
        <fullName evidence="7">Helix-turn-helix domain-containing protein</fullName>
    </submittedName>
</protein>
<dbReference type="CDD" id="cd06529">
    <property type="entry name" value="S24_LexA-like"/>
    <property type="match status" value="1"/>
</dbReference>
<dbReference type="InterPro" id="IPR015927">
    <property type="entry name" value="Peptidase_S24_S26A/B/C"/>
</dbReference>
<dbReference type="PROSITE" id="PS00501">
    <property type="entry name" value="SPASE_I_1"/>
    <property type="match status" value="1"/>
</dbReference>
<name>A0ABV3ZIA9_9BACT</name>
<evidence type="ECO:0000259" key="6">
    <source>
        <dbReference type="PROSITE" id="PS50943"/>
    </source>
</evidence>
<dbReference type="Pfam" id="PF01381">
    <property type="entry name" value="HTH_3"/>
    <property type="match status" value="1"/>
</dbReference>
<evidence type="ECO:0000313" key="8">
    <source>
        <dbReference type="Proteomes" id="UP001560573"/>
    </source>
</evidence>
<evidence type="ECO:0000256" key="5">
    <source>
        <dbReference type="ARBA" id="ARBA00023163"/>
    </source>
</evidence>
<feature type="domain" description="HTH cro/C1-type" evidence="6">
    <location>
        <begin position="19"/>
        <end position="72"/>
    </location>
</feature>
<dbReference type="SUPFAM" id="SSF47413">
    <property type="entry name" value="lambda repressor-like DNA-binding domains"/>
    <property type="match status" value="1"/>
</dbReference>
<dbReference type="InterPro" id="IPR036286">
    <property type="entry name" value="LexA/Signal_pep-like_sf"/>
</dbReference>
<dbReference type="EMBL" id="JAULBC010000005">
    <property type="protein sequence ID" value="MEX6689245.1"/>
    <property type="molecule type" value="Genomic_DNA"/>
</dbReference>
<organism evidence="7 8">
    <name type="scientific">Danxiaibacter flavus</name>
    <dbReference type="NCBI Taxonomy" id="3049108"/>
    <lineage>
        <taxon>Bacteria</taxon>
        <taxon>Pseudomonadati</taxon>
        <taxon>Bacteroidota</taxon>
        <taxon>Chitinophagia</taxon>
        <taxon>Chitinophagales</taxon>
        <taxon>Chitinophagaceae</taxon>
        <taxon>Danxiaibacter</taxon>
    </lineage>
</organism>
<dbReference type="RefSeq" id="WP_369330651.1">
    <property type="nucleotide sequence ID" value="NZ_JAULBC010000005.1"/>
</dbReference>
<dbReference type="SMART" id="SM00530">
    <property type="entry name" value="HTH_XRE"/>
    <property type="match status" value="1"/>
</dbReference>
<comment type="caution">
    <text evidence="7">The sequence shown here is derived from an EMBL/GenBank/DDBJ whole genome shotgun (WGS) entry which is preliminary data.</text>
</comment>
<reference evidence="7 8" key="1">
    <citation type="submission" date="2023-07" db="EMBL/GenBank/DDBJ databases">
        <authorList>
            <person name="Lian W.-H."/>
        </authorList>
    </citation>
    <scope>NUCLEOTIDE SEQUENCE [LARGE SCALE GENOMIC DNA]</scope>
    <source>
        <strain evidence="7 8">SYSU DXS3180</strain>
    </source>
</reference>
<dbReference type="PROSITE" id="PS50943">
    <property type="entry name" value="HTH_CROC1"/>
    <property type="match status" value="1"/>
</dbReference>
<dbReference type="PANTHER" id="PTHR40661">
    <property type="match status" value="1"/>
</dbReference>
<dbReference type="Proteomes" id="UP001560573">
    <property type="component" value="Unassembled WGS sequence"/>
</dbReference>
<dbReference type="SUPFAM" id="SSF51306">
    <property type="entry name" value="LexA/Signal peptidase"/>
    <property type="match status" value="1"/>
</dbReference>
<dbReference type="InterPro" id="IPR019756">
    <property type="entry name" value="Pept_S26A_signal_pept_1_Ser-AS"/>
</dbReference>
<keyword evidence="5" id="KW-0804">Transcription</keyword>
<keyword evidence="8" id="KW-1185">Reference proteome</keyword>
<keyword evidence="1" id="KW-0645">Protease</keyword>